<dbReference type="InterPro" id="IPR031681">
    <property type="entry name" value="YwqH-like"/>
</dbReference>
<organism evidence="2 3">
    <name type="scientific">Bacillus atrophaeus (strain 1942)</name>
    <dbReference type="NCBI Taxonomy" id="720555"/>
    <lineage>
        <taxon>Bacteria</taxon>
        <taxon>Bacillati</taxon>
        <taxon>Bacillota</taxon>
        <taxon>Bacilli</taxon>
        <taxon>Bacillales</taxon>
        <taxon>Bacillaceae</taxon>
        <taxon>Bacillus</taxon>
    </lineage>
</organism>
<evidence type="ECO:0000313" key="3">
    <source>
        <dbReference type="Proteomes" id="UP000006867"/>
    </source>
</evidence>
<keyword evidence="3" id="KW-1185">Reference proteome</keyword>
<reference evidence="2 3" key="1">
    <citation type="journal article" date="2011" name="Front. Microbiol.">
        <title>Genomic signatures of strain selection and enhancement in Bacillus atrophaeus var. globigii, a historical biowarfare simulant.</title>
        <authorList>
            <person name="Gibbons H.S."/>
            <person name="Broomall S.M."/>
            <person name="McNew L.A."/>
            <person name="Daligault H."/>
            <person name="Chapman C."/>
            <person name="Bruce D."/>
            <person name="Karavis M."/>
            <person name="Krepps M."/>
            <person name="McGregor P.A."/>
            <person name="Hong C."/>
            <person name="Park K.H."/>
            <person name="Akmal A."/>
            <person name="Feldman A."/>
            <person name="Lin J.S."/>
            <person name="Chang W.E."/>
            <person name="Higgs B.W."/>
            <person name="Demirev P."/>
            <person name="Lindquist J."/>
            <person name="Liem A."/>
            <person name="Fochler E."/>
            <person name="Read T.D."/>
            <person name="Tapia R."/>
            <person name="Johnson S."/>
            <person name="Bishop-Lilly K.A."/>
            <person name="Detter C."/>
            <person name="Han C."/>
            <person name="Sozhamannan S."/>
            <person name="Rosenzweig C.N."/>
            <person name="Skowronski E.W."/>
        </authorList>
    </citation>
    <scope>NUCLEOTIDE SEQUENCE [LARGE SCALE GENOMIC DNA]</scope>
    <source>
        <strain evidence="2 3">1942</strain>
    </source>
</reference>
<protein>
    <recommendedName>
        <fullName evidence="4">DUF5082 domain-containing protein</fullName>
    </recommendedName>
</protein>
<proteinExistence type="predicted"/>
<dbReference type="EMBL" id="CP002207">
    <property type="protein sequence ID" value="ADP34124.1"/>
    <property type="molecule type" value="Genomic_DNA"/>
</dbReference>
<keyword evidence="1" id="KW-0175">Coiled coil</keyword>
<evidence type="ECO:0000256" key="1">
    <source>
        <dbReference type="SAM" id="Coils"/>
    </source>
</evidence>
<dbReference type="Proteomes" id="UP000006867">
    <property type="component" value="Chromosome"/>
</dbReference>
<accession>A0ABM5M1V8</accession>
<dbReference type="Pfam" id="PF16888">
    <property type="entry name" value="YwqH-like"/>
    <property type="match status" value="1"/>
</dbReference>
<sequence length="161" mass="18412">MKKPIITKHSVRLFEYEEVMQMSYASYLADIKSSLNGKISDVEDKIEKLKKAKKDIDTLQEEAITEIKEIVKPELGQHWKGTKADDFDKGREDAKSEASKIVNDKYNEYMSSIQMKVVGLEADKLLYTGELYAANLAGETLAKGEEFLDEAAKQINKLKWW</sequence>
<evidence type="ECO:0008006" key="4">
    <source>
        <dbReference type="Google" id="ProtNLM"/>
    </source>
</evidence>
<evidence type="ECO:0000313" key="2">
    <source>
        <dbReference type="EMBL" id="ADP34124.1"/>
    </source>
</evidence>
<feature type="coiled-coil region" evidence="1">
    <location>
        <begin position="32"/>
        <end position="69"/>
    </location>
</feature>
<gene>
    <name evidence="2" type="ordered locus">BATR1942_16025</name>
</gene>
<name>A0ABM5M1V8_BACA1</name>